<evidence type="ECO:0000256" key="3">
    <source>
        <dbReference type="ARBA" id="ARBA00022692"/>
    </source>
</evidence>
<dbReference type="InterPro" id="IPR017871">
    <property type="entry name" value="ABC_transporter-like_CS"/>
</dbReference>
<keyword evidence="8" id="KW-0175">Coiled coil</keyword>
<evidence type="ECO:0000259" key="10">
    <source>
        <dbReference type="PROSITE" id="PS50893"/>
    </source>
</evidence>
<organism evidence="12 13">
    <name type="scientific">Spiroplasma litorale</name>
    <dbReference type="NCBI Taxonomy" id="216942"/>
    <lineage>
        <taxon>Bacteria</taxon>
        <taxon>Bacillati</taxon>
        <taxon>Mycoplasmatota</taxon>
        <taxon>Mollicutes</taxon>
        <taxon>Entomoplasmatales</taxon>
        <taxon>Spiroplasmataceae</taxon>
        <taxon>Spiroplasma</taxon>
    </lineage>
</organism>
<dbReference type="PANTHER" id="PTHR43394:SF1">
    <property type="entry name" value="ATP-BINDING CASSETTE SUB-FAMILY B MEMBER 10, MITOCHONDRIAL"/>
    <property type="match status" value="1"/>
</dbReference>
<accession>A0A0K1W1X1</accession>
<dbReference type="PROSITE" id="PS50893">
    <property type="entry name" value="ABC_TRANSPORTER_2"/>
    <property type="match status" value="1"/>
</dbReference>
<evidence type="ECO:0000256" key="5">
    <source>
        <dbReference type="ARBA" id="ARBA00022840"/>
    </source>
</evidence>
<evidence type="ECO:0000256" key="4">
    <source>
        <dbReference type="ARBA" id="ARBA00022741"/>
    </source>
</evidence>
<dbReference type="PANTHER" id="PTHR43394">
    <property type="entry name" value="ATP-DEPENDENT PERMEASE MDL1, MITOCHONDRIAL"/>
    <property type="match status" value="1"/>
</dbReference>
<feature type="domain" description="ABC transmembrane type-1" evidence="11">
    <location>
        <begin position="9"/>
        <end position="273"/>
    </location>
</feature>
<feature type="transmembrane region" description="Helical" evidence="9">
    <location>
        <begin position="232"/>
        <end position="252"/>
    </location>
</feature>
<dbReference type="GO" id="GO:0015421">
    <property type="term" value="F:ABC-type oligopeptide transporter activity"/>
    <property type="evidence" value="ECO:0007669"/>
    <property type="project" value="TreeGrafter"/>
</dbReference>
<dbReference type="Pfam" id="PF00664">
    <property type="entry name" value="ABC_membrane"/>
    <property type="match status" value="1"/>
</dbReference>
<keyword evidence="5 12" id="KW-0067">ATP-binding</keyword>
<evidence type="ECO:0000256" key="8">
    <source>
        <dbReference type="SAM" id="Coils"/>
    </source>
</evidence>
<feature type="transmembrane region" description="Helical" evidence="9">
    <location>
        <begin position="40"/>
        <end position="61"/>
    </location>
</feature>
<dbReference type="Proteomes" id="UP000067476">
    <property type="component" value="Chromosome"/>
</dbReference>
<dbReference type="PROSITE" id="PS00675">
    <property type="entry name" value="SIGMA54_INTERACT_1"/>
    <property type="match status" value="1"/>
</dbReference>
<dbReference type="InterPro" id="IPR036640">
    <property type="entry name" value="ABC1_TM_sf"/>
</dbReference>
<keyword evidence="7 9" id="KW-0472">Membrane</keyword>
<evidence type="ECO:0000259" key="11">
    <source>
        <dbReference type="PROSITE" id="PS50929"/>
    </source>
</evidence>
<dbReference type="Gene3D" id="1.20.1560.10">
    <property type="entry name" value="ABC transporter type 1, transmembrane domain"/>
    <property type="match status" value="1"/>
</dbReference>
<feature type="coiled-coil region" evidence="8">
    <location>
        <begin position="404"/>
        <end position="440"/>
    </location>
</feature>
<dbReference type="SUPFAM" id="SSF90123">
    <property type="entry name" value="ABC transporter transmembrane region"/>
    <property type="match status" value="1"/>
</dbReference>
<dbReference type="PROSITE" id="PS50929">
    <property type="entry name" value="ABC_TM1F"/>
    <property type="match status" value="1"/>
</dbReference>
<keyword evidence="6 9" id="KW-1133">Transmembrane helix</keyword>
<dbReference type="GO" id="GO:0016887">
    <property type="term" value="F:ATP hydrolysis activity"/>
    <property type="evidence" value="ECO:0007669"/>
    <property type="project" value="InterPro"/>
</dbReference>
<dbReference type="InterPro" id="IPR027417">
    <property type="entry name" value="P-loop_NTPase"/>
</dbReference>
<evidence type="ECO:0000313" key="12">
    <source>
        <dbReference type="EMBL" id="AKX34102.1"/>
    </source>
</evidence>
<dbReference type="KEGG" id="sll:SLITO_v1c04490"/>
<dbReference type="RefSeq" id="WP_083433343.1">
    <property type="nucleotide sequence ID" value="NZ_CP012357.1"/>
</dbReference>
<evidence type="ECO:0000256" key="2">
    <source>
        <dbReference type="ARBA" id="ARBA00005417"/>
    </source>
</evidence>
<evidence type="ECO:0000256" key="9">
    <source>
        <dbReference type="SAM" id="Phobius"/>
    </source>
</evidence>
<protein>
    <submittedName>
        <fullName evidence="12">ABC transporter ATP-binding protein</fullName>
    </submittedName>
</protein>
<dbReference type="Pfam" id="PF00005">
    <property type="entry name" value="ABC_tran"/>
    <property type="match status" value="1"/>
</dbReference>
<proteinExistence type="inferred from homology"/>
<dbReference type="SUPFAM" id="SSF52540">
    <property type="entry name" value="P-loop containing nucleoside triphosphate hydrolases"/>
    <property type="match status" value="1"/>
</dbReference>
<dbReference type="Gene3D" id="3.40.50.300">
    <property type="entry name" value="P-loop containing nucleotide triphosphate hydrolases"/>
    <property type="match status" value="1"/>
</dbReference>
<dbReference type="InterPro" id="IPR011527">
    <property type="entry name" value="ABC1_TM_dom"/>
</dbReference>
<dbReference type="InterPro" id="IPR039421">
    <property type="entry name" value="Type_1_exporter"/>
</dbReference>
<dbReference type="InterPro" id="IPR003439">
    <property type="entry name" value="ABC_transporter-like_ATP-bd"/>
</dbReference>
<dbReference type="InterPro" id="IPR025662">
    <property type="entry name" value="Sigma_54_int_dom_ATP-bd_1"/>
</dbReference>
<feature type="domain" description="ABC transporter" evidence="10">
    <location>
        <begin position="318"/>
        <end position="521"/>
    </location>
</feature>
<keyword evidence="3 9" id="KW-0812">Transmembrane</keyword>
<dbReference type="GO" id="GO:0005886">
    <property type="term" value="C:plasma membrane"/>
    <property type="evidence" value="ECO:0007669"/>
    <property type="project" value="UniProtKB-SubCell"/>
</dbReference>
<evidence type="ECO:0000256" key="7">
    <source>
        <dbReference type="ARBA" id="ARBA00023136"/>
    </source>
</evidence>
<dbReference type="SMART" id="SM00382">
    <property type="entry name" value="AAA"/>
    <property type="match status" value="1"/>
</dbReference>
<feature type="transmembrane region" description="Helical" evidence="9">
    <location>
        <begin position="120"/>
        <end position="138"/>
    </location>
</feature>
<dbReference type="AlphaFoldDB" id="A0A0K1W1X1"/>
<dbReference type="PATRIC" id="fig|216942.3.peg.452"/>
<dbReference type="CDD" id="cd03228">
    <property type="entry name" value="ABCC_MRP_Like"/>
    <property type="match status" value="1"/>
</dbReference>
<reference evidence="12 13" key="1">
    <citation type="journal article" date="2015" name="Genome Announc.">
        <title>Complete Genome Sequence of Spiroplasma litorale TN-1T (DSM 21781), a Bacterium Isolated from a Green-Eyed Horsefly (Tabanus nigrovittatus).</title>
        <authorList>
            <person name="Lo W.S."/>
            <person name="Lai Y.C."/>
            <person name="Lien Y.W."/>
            <person name="Wang T.H."/>
            <person name="Kuo C.H."/>
        </authorList>
    </citation>
    <scope>NUCLEOTIDE SEQUENCE [LARGE SCALE GENOMIC DNA]</scope>
    <source>
        <strain evidence="12 13">TN-1</strain>
    </source>
</reference>
<keyword evidence="4" id="KW-0547">Nucleotide-binding</keyword>
<gene>
    <name evidence="12" type="ORF">SLITO_v1c04490</name>
</gene>
<dbReference type="STRING" id="216942.SLITO_v1c04490"/>
<comment type="subcellular location">
    <subcellularLocation>
        <location evidence="1">Cell membrane</location>
        <topology evidence="1">Multi-pass membrane protein</topology>
    </subcellularLocation>
</comment>
<comment type="similarity">
    <text evidence="2">Belongs to the ABC transporter superfamily.</text>
</comment>
<evidence type="ECO:0000313" key="13">
    <source>
        <dbReference type="Proteomes" id="UP000067476"/>
    </source>
</evidence>
<evidence type="ECO:0000256" key="6">
    <source>
        <dbReference type="ARBA" id="ARBA00022989"/>
    </source>
</evidence>
<evidence type="ECO:0000256" key="1">
    <source>
        <dbReference type="ARBA" id="ARBA00004651"/>
    </source>
</evidence>
<feature type="transmembrane region" description="Helical" evidence="9">
    <location>
        <begin position="7"/>
        <end position="28"/>
    </location>
</feature>
<dbReference type="PROSITE" id="PS00211">
    <property type="entry name" value="ABC_TRANSPORTER_1"/>
    <property type="match status" value="1"/>
</dbReference>
<dbReference type="InterPro" id="IPR003593">
    <property type="entry name" value="AAA+_ATPase"/>
</dbReference>
<name>A0A0K1W1X1_9MOLU</name>
<dbReference type="EMBL" id="CP012357">
    <property type="protein sequence ID" value="AKX34102.1"/>
    <property type="molecule type" value="Genomic_DNA"/>
</dbReference>
<feature type="transmembrane region" description="Helical" evidence="9">
    <location>
        <begin position="144"/>
        <end position="162"/>
    </location>
</feature>
<dbReference type="GO" id="GO:0005524">
    <property type="term" value="F:ATP binding"/>
    <property type="evidence" value="ECO:0007669"/>
    <property type="project" value="UniProtKB-KW"/>
</dbReference>
<sequence>MFKIRINIIIYIIFAFLHILSYALIIYSEQKIIDNAQSKNWNIFLLFCILLITFMLVARVFNLLSNLIKAKFIQLYKNKLREFISLKIIDDYKKDKNFEIPISWYSLDVEQIEHSYLKELLGFLFNLIGVIIGIVFLGLYNYKLLLITILITFIIIVTSILFQKKINKLTLEVSEQNNKFLSIVKDICSGFSIFWQNLILLKFIHNINSESKKVENKIKRNYYIQSIQSESIYTISTTASILIFIFCGYLLYKNEISVGSVIAITQLSATFTFDSQAAFRGFFKMISGKKIVNKYYMYKNNEVKINYNIDKTFEFKSLETKNLEIKYNNINILKNINLHIEKKQKILIIGESGSGKTSFIKVFLKIINNYSGEVLINDLNLKEIGENELFKVFYYHEQFPHYFNDTLKNNLTLWNENIDNKKINKVLKDLNLNIKNENLDSFNEVQYSGGEKQRLLIARAVLSDKEFMIFDEPTSSLDENNANIVLNYLVKLNKTVIIISHKYDKEIIKYFDKVVNLNEYK</sequence>
<keyword evidence="13" id="KW-1185">Reference proteome</keyword>